<dbReference type="GO" id="GO:0019829">
    <property type="term" value="F:ATPase-coupled monoatomic cation transmembrane transporter activity"/>
    <property type="evidence" value="ECO:0007669"/>
    <property type="project" value="InterPro"/>
</dbReference>
<dbReference type="InterPro" id="IPR023298">
    <property type="entry name" value="ATPase_P-typ_TM_dom_sf"/>
</dbReference>
<feature type="transmembrane region" description="Helical" evidence="6">
    <location>
        <begin position="556"/>
        <end position="579"/>
    </location>
</feature>
<protein>
    <submittedName>
        <fullName evidence="8">Unannotated protein</fullName>
    </submittedName>
</protein>
<dbReference type="InterPro" id="IPR051014">
    <property type="entry name" value="Cation_Transport_ATPase_IB"/>
</dbReference>
<organism evidence="8">
    <name type="scientific">freshwater metagenome</name>
    <dbReference type="NCBI Taxonomy" id="449393"/>
    <lineage>
        <taxon>unclassified sequences</taxon>
        <taxon>metagenomes</taxon>
        <taxon>ecological metagenomes</taxon>
    </lineage>
</organism>
<keyword evidence="5 6" id="KW-0472">Membrane</keyword>
<dbReference type="AlphaFoldDB" id="A0A6J7MNW1"/>
<proteinExistence type="inferred from homology"/>
<dbReference type="GO" id="GO:0005524">
    <property type="term" value="F:ATP binding"/>
    <property type="evidence" value="ECO:0007669"/>
    <property type="project" value="InterPro"/>
</dbReference>
<dbReference type="PRINTS" id="PR00119">
    <property type="entry name" value="CATATPASE"/>
</dbReference>
<feature type="transmembrane region" description="Helical" evidence="6">
    <location>
        <begin position="235"/>
        <end position="254"/>
    </location>
</feature>
<evidence type="ECO:0000256" key="3">
    <source>
        <dbReference type="ARBA" id="ARBA00022692"/>
    </source>
</evidence>
<dbReference type="GO" id="GO:0016887">
    <property type="term" value="F:ATP hydrolysis activity"/>
    <property type="evidence" value="ECO:0007669"/>
    <property type="project" value="InterPro"/>
</dbReference>
<dbReference type="NCBIfam" id="TIGR01525">
    <property type="entry name" value="ATPase-IB_hvy"/>
    <property type="match status" value="1"/>
</dbReference>
<comment type="similarity">
    <text evidence="2">Belongs to the cation transport ATPase (P-type) (TC 3.A.3) family. Type IB subfamily.</text>
</comment>
<comment type="subcellular location">
    <subcellularLocation>
        <location evidence="1">Membrane</location>
    </subcellularLocation>
</comment>
<feature type="transmembrane region" description="Helical" evidence="6">
    <location>
        <begin position="70"/>
        <end position="96"/>
    </location>
</feature>
<dbReference type="Gene3D" id="3.40.1110.10">
    <property type="entry name" value="Calcium-transporting ATPase, cytoplasmic domain N"/>
    <property type="match status" value="1"/>
</dbReference>
<dbReference type="Gene3D" id="3.40.50.1000">
    <property type="entry name" value="HAD superfamily/HAD-like"/>
    <property type="match status" value="1"/>
</dbReference>
<keyword evidence="3 6" id="KW-0812">Transmembrane</keyword>
<dbReference type="InterPro" id="IPR036412">
    <property type="entry name" value="HAD-like_sf"/>
</dbReference>
<evidence type="ECO:0000256" key="5">
    <source>
        <dbReference type="ARBA" id="ARBA00023136"/>
    </source>
</evidence>
<dbReference type="GO" id="GO:0016020">
    <property type="term" value="C:membrane"/>
    <property type="evidence" value="ECO:0007669"/>
    <property type="project" value="UniProtKB-SubCell"/>
</dbReference>
<feature type="transmembrane region" description="Helical" evidence="6">
    <location>
        <begin position="40"/>
        <end position="58"/>
    </location>
</feature>
<dbReference type="PANTHER" id="PTHR48085:SF5">
    <property type="entry name" value="CADMIUM_ZINC-TRANSPORTING ATPASE HMA4-RELATED"/>
    <property type="match status" value="1"/>
</dbReference>
<evidence type="ECO:0000256" key="4">
    <source>
        <dbReference type="ARBA" id="ARBA00022989"/>
    </source>
</evidence>
<name>A0A6J7MNW1_9ZZZZ</name>
<dbReference type="Pfam" id="PF00702">
    <property type="entry name" value="Hydrolase"/>
    <property type="match status" value="1"/>
</dbReference>
<dbReference type="Pfam" id="PF00122">
    <property type="entry name" value="E1-E2_ATPase"/>
    <property type="match status" value="1"/>
</dbReference>
<gene>
    <name evidence="8" type="ORF">UFOPK3937_00645</name>
</gene>
<dbReference type="SUPFAM" id="SSF56784">
    <property type="entry name" value="HAD-like"/>
    <property type="match status" value="1"/>
</dbReference>
<reference evidence="8" key="1">
    <citation type="submission" date="2020-05" db="EMBL/GenBank/DDBJ databases">
        <authorList>
            <person name="Chiriac C."/>
            <person name="Salcher M."/>
            <person name="Ghai R."/>
            <person name="Kavagutti S V."/>
        </authorList>
    </citation>
    <scope>NUCLEOTIDE SEQUENCE</scope>
</reference>
<keyword evidence="4 6" id="KW-1133">Transmembrane helix</keyword>
<evidence type="ECO:0000256" key="2">
    <source>
        <dbReference type="ARBA" id="ARBA00006024"/>
    </source>
</evidence>
<evidence type="ECO:0000313" key="8">
    <source>
        <dbReference type="EMBL" id="CAB4979444.1"/>
    </source>
</evidence>
<dbReference type="NCBIfam" id="TIGR01512">
    <property type="entry name" value="ATPase-IB2_Cd"/>
    <property type="match status" value="1"/>
</dbReference>
<dbReference type="InterPro" id="IPR023214">
    <property type="entry name" value="HAD_sf"/>
</dbReference>
<evidence type="ECO:0000259" key="7">
    <source>
        <dbReference type="Pfam" id="PF00122"/>
    </source>
</evidence>
<feature type="transmembrane region" description="Helical" evidence="6">
    <location>
        <begin position="260"/>
        <end position="282"/>
    </location>
</feature>
<dbReference type="NCBIfam" id="TIGR01494">
    <property type="entry name" value="ATPase_P-type"/>
    <property type="match status" value="2"/>
</dbReference>
<dbReference type="SUPFAM" id="SSF81665">
    <property type="entry name" value="Calcium ATPase, transmembrane domain M"/>
    <property type="match status" value="1"/>
</dbReference>
<dbReference type="SUPFAM" id="SSF81653">
    <property type="entry name" value="Calcium ATPase, transduction domain A"/>
    <property type="match status" value="1"/>
</dbReference>
<dbReference type="InterPro" id="IPR001757">
    <property type="entry name" value="P_typ_ATPase"/>
</dbReference>
<feature type="transmembrane region" description="Helical" evidence="6">
    <location>
        <begin position="14"/>
        <end position="33"/>
    </location>
</feature>
<dbReference type="InterPro" id="IPR027256">
    <property type="entry name" value="P-typ_ATPase_IB"/>
</dbReference>
<dbReference type="PANTHER" id="PTHR48085">
    <property type="entry name" value="CADMIUM/ZINC-TRANSPORTING ATPASE HMA2-RELATED"/>
    <property type="match status" value="1"/>
</dbReference>
<sequence length="613" mass="64033">MIGEFVKVKSADHMLFYASGFTLFLGIATNLTSHHQWAQTIWALGGIAGLVPALKWIIDEIRSKQMGSDILAVLSLLGTLLTSEMFASSVISLMLATGRVLERWAEGQAERQLKSLLQRLPRKAHFVNPDGSLIEIDAENIKIGDELLVRSGEVVPADGHLITTAILDESALTGEPLPRTRLIDEEVLSGVLNAGTQFRFTASNTSQESTYAGIIRLVQSAQARSAPGVRIANKMALRFVPVALLVAGGAWLITGEVSRAVAVLVAATPCPLILAVPIAVVAGMSQAAKHGAVIKGGAILELLARAEIVLLDKTGTLTHGGPAISEIQTALGISEDTILHFAASLDQYSPHIVAKAIVSTSRNRGIDLDSASDIYEEHGHGISGVIGAKKITVGQISGERPSWFTMRQPLLVAVTIDGVLSGVIGLTDPLRAESREMVSALRAAGVKDVLLVTGDRMETAREVADAVGITNIHASVTASGKMDLVRSEMAKTKGVVVVVGDGINDAPALAAAHVGVAMGARGATAASEAADVVIVEDSIDRLTHAISIAKKAHKKALQAAGIGMFLSLIAMFGGGFGFLSASGGAITQEFIDVIAILWALTTLVESPTANSGV</sequence>
<dbReference type="InterPro" id="IPR023299">
    <property type="entry name" value="ATPase_P-typ_cyto_dom_N"/>
</dbReference>
<evidence type="ECO:0000256" key="6">
    <source>
        <dbReference type="SAM" id="Phobius"/>
    </source>
</evidence>
<dbReference type="InterPro" id="IPR008250">
    <property type="entry name" value="ATPase_P-typ_transduc_dom_A_sf"/>
</dbReference>
<dbReference type="PROSITE" id="PS00154">
    <property type="entry name" value="ATPASE_E1_E2"/>
    <property type="match status" value="1"/>
</dbReference>
<dbReference type="GO" id="GO:0015086">
    <property type="term" value="F:cadmium ion transmembrane transporter activity"/>
    <property type="evidence" value="ECO:0007669"/>
    <property type="project" value="TreeGrafter"/>
</dbReference>
<feature type="domain" description="P-type ATPase A" evidence="7">
    <location>
        <begin position="120"/>
        <end position="219"/>
    </location>
</feature>
<accession>A0A6J7MNW1</accession>
<dbReference type="InterPro" id="IPR059000">
    <property type="entry name" value="ATPase_P-type_domA"/>
</dbReference>
<dbReference type="InterPro" id="IPR018303">
    <property type="entry name" value="ATPase_P-typ_P_site"/>
</dbReference>
<dbReference type="EMBL" id="CAFBOJ010000058">
    <property type="protein sequence ID" value="CAB4979444.1"/>
    <property type="molecule type" value="Genomic_DNA"/>
</dbReference>
<evidence type="ECO:0000256" key="1">
    <source>
        <dbReference type="ARBA" id="ARBA00004370"/>
    </source>
</evidence>
<dbReference type="Gene3D" id="2.70.150.10">
    <property type="entry name" value="Calcium-transporting ATPase, cytoplasmic transduction domain A"/>
    <property type="match status" value="1"/>
</dbReference>